<protein>
    <submittedName>
        <fullName evidence="1">Uncharacterized protein</fullName>
    </submittedName>
</protein>
<dbReference type="AlphaFoldDB" id="A0A0F9SGF3"/>
<organism evidence="1">
    <name type="scientific">marine sediment metagenome</name>
    <dbReference type="NCBI Taxonomy" id="412755"/>
    <lineage>
        <taxon>unclassified sequences</taxon>
        <taxon>metagenomes</taxon>
        <taxon>ecological metagenomes</taxon>
    </lineage>
</organism>
<proteinExistence type="predicted"/>
<accession>A0A0F9SGF3</accession>
<evidence type="ECO:0000313" key="1">
    <source>
        <dbReference type="EMBL" id="KKN66134.1"/>
    </source>
</evidence>
<dbReference type="EMBL" id="LAZR01000509">
    <property type="protein sequence ID" value="KKN66134.1"/>
    <property type="molecule type" value="Genomic_DNA"/>
</dbReference>
<name>A0A0F9SGF3_9ZZZZ</name>
<comment type="caution">
    <text evidence="1">The sequence shown here is derived from an EMBL/GenBank/DDBJ whole genome shotgun (WGS) entry which is preliminary data.</text>
</comment>
<gene>
    <name evidence="1" type="ORF">LCGC14_0474240</name>
</gene>
<reference evidence="1" key="1">
    <citation type="journal article" date="2015" name="Nature">
        <title>Complex archaea that bridge the gap between prokaryotes and eukaryotes.</title>
        <authorList>
            <person name="Spang A."/>
            <person name="Saw J.H."/>
            <person name="Jorgensen S.L."/>
            <person name="Zaremba-Niedzwiedzka K."/>
            <person name="Martijn J."/>
            <person name="Lind A.E."/>
            <person name="van Eijk R."/>
            <person name="Schleper C."/>
            <person name="Guy L."/>
            <person name="Ettema T.J."/>
        </authorList>
    </citation>
    <scope>NUCLEOTIDE SEQUENCE</scope>
</reference>
<sequence length="90" mass="9448">MGLPGGLLLPGLLEPAKGRAVKVVVSLSRSEVSCIISHASITIGKAIWSSFYFVGTFWGPQPLYKHGAIDAAQKDAVGIHTLDGPSILFS</sequence>